<dbReference type="GO" id="GO:0015628">
    <property type="term" value="P:protein secretion by the type II secretion system"/>
    <property type="evidence" value="ECO:0007669"/>
    <property type="project" value="TreeGrafter"/>
</dbReference>
<dbReference type="InterPro" id="IPR004509">
    <property type="entry name" value="Competence_ComEA_HhH"/>
</dbReference>
<dbReference type="NCBIfam" id="TIGR00426">
    <property type="entry name" value="competence protein ComEA helix-hairpin-helix repeat region"/>
    <property type="match status" value="1"/>
</dbReference>
<evidence type="ECO:0000313" key="4">
    <source>
        <dbReference type="EMBL" id="PNS42934.1"/>
    </source>
</evidence>
<feature type="transmembrane region" description="Helical" evidence="2">
    <location>
        <begin position="70"/>
        <end position="89"/>
    </location>
</feature>
<feature type="region of interest" description="Disordered" evidence="1">
    <location>
        <begin position="106"/>
        <end position="213"/>
    </location>
</feature>
<dbReference type="GO" id="GO:0003677">
    <property type="term" value="F:DNA binding"/>
    <property type="evidence" value="ECO:0007669"/>
    <property type="project" value="InterPro"/>
</dbReference>
<dbReference type="GO" id="GO:0006281">
    <property type="term" value="P:DNA repair"/>
    <property type="evidence" value="ECO:0007669"/>
    <property type="project" value="InterPro"/>
</dbReference>
<proteinExistence type="predicted"/>
<dbReference type="Pfam" id="PF12836">
    <property type="entry name" value="HHH_3"/>
    <property type="match status" value="1"/>
</dbReference>
<evidence type="ECO:0000313" key="5">
    <source>
        <dbReference type="Proteomes" id="UP000236146"/>
    </source>
</evidence>
<keyword evidence="2" id="KW-1133">Transmembrane helix</keyword>
<organism evidence="4 5">
    <name type="scientific">Gardnerella vaginalis</name>
    <dbReference type="NCBI Taxonomy" id="2702"/>
    <lineage>
        <taxon>Bacteria</taxon>
        <taxon>Bacillati</taxon>
        <taxon>Actinomycetota</taxon>
        <taxon>Actinomycetes</taxon>
        <taxon>Bifidobacteriales</taxon>
        <taxon>Bifidobacteriaceae</taxon>
        <taxon>Gardnerella</taxon>
    </lineage>
</organism>
<feature type="domain" description="Helix-hairpin-helix DNA-binding motif class 1" evidence="3">
    <location>
        <begin position="253"/>
        <end position="272"/>
    </location>
</feature>
<dbReference type="InterPro" id="IPR003583">
    <property type="entry name" value="Hlx-hairpin-Hlx_DNA-bd_motif"/>
</dbReference>
<dbReference type="AlphaFoldDB" id="A0A2K1STQ9"/>
<feature type="compositionally biased region" description="Basic and acidic residues" evidence="1">
    <location>
        <begin position="145"/>
        <end position="161"/>
    </location>
</feature>
<feature type="compositionally biased region" description="Low complexity" evidence="1">
    <location>
        <begin position="202"/>
        <end position="213"/>
    </location>
</feature>
<dbReference type="InterPro" id="IPR051675">
    <property type="entry name" value="Endo/Exo/Phosphatase_dom_1"/>
</dbReference>
<sequence length="276" mass="30600">MGTFVFIKAKVGEFIGDINKLGVYMQVNKVQSLNELMTSDSCVLKRNREDEDSDINRVSGVRLRFKPIHALSLLLVLVAALCASLTLLITQSVNYSRAETYRINSLKSPSHDDSSYLHYDEHESASESNKEAEDDDAKSVGVDRVGVERVNGKRVDSKKSNVSENVSENASVEKSENKSASKSENRSEGKSKSKSESKSKNKVNSESSAEKSSCINLNTASVEKLQQLRGVGPKMAERIIAHRKRFGSFKRINDLMNVKGIGAKTLAKFREKVCFK</sequence>
<dbReference type="PANTHER" id="PTHR21180">
    <property type="entry name" value="ENDONUCLEASE/EXONUCLEASE/PHOSPHATASE FAMILY DOMAIN-CONTAINING PROTEIN 1"/>
    <property type="match status" value="1"/>
</dbReference>
<gene>
    <name evidence="4" type="ORF">BFS05_05560</name>
</gene>
<dbReference type="GO" id="GO:0015627">
    <property type="term" value="C:type II protein secretion system complex"/>
    <property type="evidence" value="ECO:0007669"/>
    <property type="project" value="TreeGrafter"/>
</dbReference>
<dbReference type="SUPFAM" id="SSF47781">
    <property type="entry name" value="RuvA domain 2-like"/>
    <property type="match status" value="1"/>
</dbReference>
<comment type="caution">
    <text evidence="4">The sequence shown here is derived from an EMBL/GenBank/DDBJ whole genome shotgun (WGS) entry which is preliminary data.</text>
</comment>
<dbReference type="InterPro" id="IPR010994">
    <property type="entry name" value="RuvA_2-like"/>
</dbReference>
<keyword evidence="2" id="KW-0812">Transmembrane</keyword>
<evidence type="ECO:0000259" key="3">
    <source>
        <dbReference type="SMART" id="SM00278"/>
    </source>
</evidence>
<feature type="domain" description="Helix-hairpin-helix DNA-binding motif class 1" evidence="3">
    <location>
        <begin position="223"/>
        <end position="242"/>
    </location>
</feature>
<reference evidence="4 5" key="1">
    <citation type="submission" date="2016-10" db="EMBL/GenBank/DDBJ databases">
        <authorList>
            <person name="Varghese N."/>
        </authorList>
    </citation>
    <scope>NUCLEOTIDE SEQUENCE [LARGE SCALE GENOMIC DNA]</scope>
    <source>
        <strain evidence="4 5">KA00225</strain>
    </source>
</reference>
<dbReference type="Gene3D" id="1.10.150.320">
    <property type="entry name" value="Photosystem II 12 kDa extrinsic protein"/>
    <property type="match status" value="1"/>
</dbReference>
<evidence type="ECO:0000256" key="1">
    <source>
        <dbReference type="SAM" id="MobiDB-lite"/>
    </source>
</evidence>
<feature type="compositionally biased region" description="Basic and acidic residues" evidence="1">
    <location>
        <begin position="171"/>
        <end position="199"/>
    </location>
</feature>
<accession>A0A2K1STQ9</accession>
<dbReference type="PANTHER" id="PTHR21180:SF32">
    <property type="entry name" value="ENDONUCLEASE_EXONUCLEASE_PHOSPHATASE FAMILY DOMAIN-CONTAINING PROTEIN 1"/>
    <property type="match status" value="1"/>
</dbReference>
<dbReference type="Proteomes" id="UP000236146">
    <property type="component" value="Unassembled WGS sequence"/>
</dbReference>
<keyword evidence="2" id="KW-0472">Membrane</keyword>
<name>A0A2K1STQ9_GARVA</name>
<feature type="compositionally biased region" description="Basic and acidic residues" evidence="1">
    <location>
        <begin position="109"/>
        <end position="131"/>
    </location>
</feature>
<evidence type="ECO:0000256" key="2">
    <source>
        <dbReference type="SAM" id="Phobius"/>
    </source>
</evidence>
<dbReference type="SMART" id="SM00278">
    <property type="entry name" value="HhH1"/>
    <property type="match status" value="2"/>
</dbReference>
<dbReference type="EMBL" id="MNLH01000006">
    <property type="protein sequence ID" value="PNS42934.1"/>
    <property type="molecule type" value="Genomic_DNA"/>
</dbReference>
<protein>
    <submittedName>
        <fullName evidence="4">Competence protein ComEA</fullName>
    </submittedName>
</protein>